<evidence type="ECO:0000313" key="3">
    <source>
        <dbReference type="Proteomes" id="UP000229907"/>
    </source>
</evidence>
<accession>A0A2D3D4W5</accession>
<dbReference type="AlphaFoldDB" id="A0A2D3D4W5"/>
<feature type="compositionally biased region" description="Basic residues" evidence="1">
    <location>
        <begin position="1"/>
        <end position="10"/>
    </location>
</feature>
<protein>
    <recommendedName>
        <fullName evidence="4">Tetratricopeptide repeat-containing domain protein</fullName>
    </recommendedName>
</protein>
<dbReference type="InterPro" id="IPR011990">
    <property type="entry name" value="TPR-like_helical_dom_sf"/>
</dbReference>
<gene>
    <name evidence="2" type="ORF">BcFMB_03620</name>
</gene>
<evidence type="ECO:0000256" key="1">
    <source>
        <dbReference type="SAM" id="MobiDB-lite"/>
    </source>
</evidence>
<organism evidence="2 3">
    <name type="scientific">Bifidobacterium choerinum</name>
    <dbReference type="NCBI Taxonomy" id="35760"/>
    <lineage>
        <taxon>Bacteria</taxon>
        <taxon>Bacillati</taxon>
        <taxon>Actinomycetota</taxon>
        <taxon>Actinomycetes</taxon>
        <taxon>Bifidobacteriales</taxon>
        <taxon>Bifidobacteriaceae</taxon>
        <taxon>Bifidobacterium</taxon>
    </lineage>
</organism>
<reference evidence="2 3" key="1">
    <citation type="submission" date="2016-11" db="EMBL/GenBank/DDBJ databases">
        <title>complete genome sequence of Bifidobacterium choerinum strain FMB-1.</title>
        <authorList>
            <person name="Park C.-S."/>
            <person name="Jung D.-H."/>
            <person name="Choi D.-S."/>
        </authorList>
    </citation>
    <scope>NUCLEOTIDE SEQUENCE [LARGE SCALE GENOMIC DNA]</scope>
    <source>
        <strain evidence="2 3">FMB-1</strain>
    </source>
</reference>
<dbReference type="KEGG" id="bcho:BcFMB_03620"/>
<feature type="region of interest" description="Disordered" evidence="1">
    <location>
        <begin position="1"/>
        <end position="65"/>
    </location>
</feature>
<dbReference type="Proteomes" id="UP000229907">
    <property type="component" value="Chromosome"/>
</dbReference>
<dbReference type="RefSeq" id="WP_099721086.1">
    <property type="nucleotide sequence ID" value="NZ_CP018044.1"/>
</dbReference>
<evidence type="ECO:0008006" key="4">
    <source>
        <dbReference type="Google" id="ProtNLM"/>
    </source>
</evidence>
<dbReference type="EMBL" id="CP018044">
    <property type="protein sequence ID" value="ATU20167.1"/>
    <property type="molecule type" value="Genomic_DNA"/>
</dbReference>
<feature type="compositionally biased region" description="Low complexity" evidence="1">
    <location>
        <begin position="17"/>
        <end position="41"/>
    </location>
</feature>
<name>A0A2D3D4W5_9BIFI</name>
<sequence length="887" mass="96347">MFGFGRKKDKAQRDAEAAAQQRQSAQPQQPMEQQPSGMAAAVPPPAPAPAGGHTNGPVRLIDPVPEQPQDMRVGVVQALEQPDGGQGYIVELTPAGQMNILAWIAGDDAVHPTSTVLTEEPSTADVELKFDAWNAGNDVIGGIFVWDTVHGFRGDDPDLPICIGEYAVGPDGAVLIAQCSFDAGVYGRAPHPRAEAIAACWLLACRLPAVRGEQITTSSGRFADFFEQVEKMPLPDAIDMVIHRGMSNGGRVTPVERALARQLVEIGAPQIRAIAANTDLGMHRLDTTGQFWINFDEEAVQGLQRDLVIAVEGAFNRAVDARNVAARLDNDVALLATLDERTTGFVFRDAFGHWGEHARFVRGEIDARNPFMELYDARARRGGAWESLTRFGNVAEQLRLPLRLQYGVDVDNASGTMAIAFGAPTALGFPASRVDDDGVWRDARDTRGAQASVYALRLAGLLAYIGFSSSVATTSVTITARAGMITGTPVLSMRFERMAFYGDVLPRYLGDDIGDAVLDFDPAALLRLLAPAAQAVDLGADLGLRGVAPLPMPPAIKAHRVPLWKDMRELPADLGERLRAERACELDVLHDDAPISIADVEKIIEDNEESPVSAAIELESVVMELSKSLPQETPSFRPLYCNNQGERELVALADDDPQAHADGQPRVDPSTIRYFKVPDALFRALIELARINIANGRFDKARELLARIHHIGKLSIPPYISESTMYVDVEEPDWQKDADVLTKALPYAVEANDVAMLYYRLAYAMRNLGKLDLSAACYAMTLTMPVRWLRDTALEELSELLDGDLGRAPAIDDAKQLLRANGIPIVPSHALMHLLARNTIDLVDAGFPKAAAIGTRLLAAAERDDTLNWLGGTLLYGTYGEDELGDE</sequence>
<proteinExistence type="predicted"/>
<dbReference type="Gene3D" id="1.25.40.10">
    <property type="entry name" value="Tetratricopeptide repeat domain"/>
    <property type="match status" value="1"/>
</dbReference>
<evidence type="ECO:0000313" key="2">
    <source>
        <dbReference type="EMBL" id="ATU20167.1"/>
    </source>
</evidence>